<evidence type="ECO:0000313" key="2">
    <source>
        <dbReference type="Proteomes" id="UP001162162"/>
    </source>
</evidence>
<dbReference type="EMBL" id="JAPWTK010000163">
    <property type="protein sequence ID" value="KAJ8947342.1"/>
    <property type="molecule type" value="Genomic_DNA"/>
</dbReference>
<protein>
    <submittedName>
        <fullName evidence="1">Uncharacterized protein</fullName>
    </submittedName>
</protein>
<dbReference type="Proteomes" id="UP001162162">
    <property type="component" value="Unassembled WGS sequence"/>
</dbReference>
<comment type="caution">
    <text evidence="1">The sequence shown here is derived from an EMBL/GenBank/DDBJ whole genome shotgun (WGS) entry which is preliminary data.</text>
</comment>
<gene>
    <name evidence="1" type="ORF">NQ318_002868</name>
</gene>
<proteinExistence type="predicted"/>
<dbReference type="AlphaFoldDB" id="A0AAV8Y8S4"/>
<sequence length="93" mass="10879">MATWLPYDRFFKDLEQKYQEELQGANIIRARTNCEKNYLQIVPGHLNAIIAGTSSFQATRPSYWAVRTTWPWRTWGAQRTPHTQLKLPSNISI</sequence>
<accession>A0AAV8Y8S4</accession>
<evidence type="ECO:0000313" key="1">
    <source>
        <dbReference type="EMBL" id="KAJ8947342.1"/>
    </source>
</evidence>
<keyword evidence="2" id="KW-1185">Reference proteome</keyword>
<reference evidence="1" key="1">
    <citation type="journal article" date="2023" name="Insect Mol. Biol.">
        <title>Genome sequencing provides insights into the evolution of gene families encoding plant cell wall-degrading enzymes in longhorned beetles.</title>
        <authorList>
            <person name="Shin N.R."/>
            <person name="Okamura Y."/>
            <person name="Kirsch R."/>
            <person name="Pauchet Y."/>
        </authorList>
    </citation>
    <scope>NUCLEOTIDE SEQUENCE</scope>
    <source>
        <strain evidence="1">AMC_N1</strain>
    </source>
</reference>
<organism evidence="1 2">
    <name type="scientific">Aromia moschata</name>
    <dbReference type="NCBI Taxonomy" id="1265417"/>
    <lineage>
        <taxon>Eukaryota</taxon>
        <taxon>Metazoa</taxon>
        <taxon>Ecdysozoa</taxon>
        <taxon>Arthropoda</taxon>
        <taxon>Hexapoda</taxon>
        <taxon>Insecta</taxon>
        <taxon>Pterygota</taxon>
        <taxon>Neoptera</taxon>
        <taxon>Endopterygota</taxon>
        <taxon>Coleoptera</taxon>
        <taxon>Polyphaga</taxon>
        <taxon>Cucujiformia</taxon>
        <taxon>Chrysomeloidea</taxon>
        <taxon>Cerambycidae</taxon>
        <taxon>Cerambycinae</taxon>
        <taxon>Callichromatini</taxon>
        <taxon>Aromia</taxon>
    </lineage>
</organism>
<name>A0AAV8Y8S4_9CUCU</name>